<keyword evidence="1" id="KW-0472">Membrane</keyword>
<keyword evidence="4" id="KW-1185">Reference proteome</keyword>
<feature type="transmembrane region" description="Helical" evidence="1">
    <location>
        <begin position="250"/>
        <end position="273"/>
    </location>
</feature>
<keyword evidence="2" id="KW-0732">Signal</keyword>
<dbReference type="EMBL" id="JH767136">
    <property type="protein sequence ID" value="EQC40605.1"/>
    <property type="molecule type" value="Genomic_DNA"/>
</dbReference>
<accession>T0R2R3</accession>
<feature type="transmembrane region" description="Helical" evidence="1">
    <location>
        <begin position="311"/>
        <end position="331"/>
    </location>
</feature>
<feature type="transmembrane region" description="Helical" evidence="1">
    <location>
        <begin position="184"/>
        <end position="209"/>
    </location>
</feature>
<dbReference type="RefSeq" id="XP_008606304.1">
    <property type="nucleotide sequence ID" value="XM_008608082.1"/>
</dbReference>
<feature type="transmembrane region" description="Helical" evidence="1">
    <location>
        <begin position="221"/>
        <end position="238"/>
    </location>
</feature>
<dbReference type="AlphaFoldDB" id="T0R2R3"/>
<dbReference type="Proteomes" id="UP000030762">
    <property type="component" value="Unassembled WGS sequence"/>
</dbReference>
<dbReference type="GeneID" id="19943218"/>
<reference evidence="3 4" key="1">
    <citation type="submission" date="2012-04" db="EMBL/GenBank/DDBJ databases">
        <title>The Genome Sequence of Saprolegnia declina VS20.</title>
        <authorList>
            <consortium name="The Broad Institute Genome Sequencing Platform"/>
            <person name="Russ C."/>
            <person name="Nusbaum C."/>
            <person name="Tyler B."/>
            <person name="van West P."/>
            <person name="Dieguez-Uribeondo J."/>
            <person name="de Bruijn I."/>
            <person name="Tripathy S."/>
            <person name="Jiang R."/>
            <person name="Young S.K."/>
            <person name="Zeng Q."/>
            <person name="Gargeya S."/>
            <person name="Fitzgerald M."/>
            <person name="Haas B."/>
            <person name="Abouelleil A."/>
            <person name="Alvarado L."/>
            <person name="Arachchi H.M."/>
            <person name="Berlin A."/>
            <person name="Chapman S.B."/>
            <person name="Goldberg J."/>
            <person name="Griggs A."/>
            <person name="Gujja S."/>
            <person name="Hansen M."/>
            <person name="Howarth C."/>
            <person name="Imamovic A."/>
            <person name="Larimer J."/>
            <person name="McCowen C."/>
            <person name="Montmayeur A."/>
            <person name="Murphy C."/>
            <person name="Neiman D."/>
            <person name="Pearson M."/>
            <person name="Priest M."/>
            <person name="Roberts A."/>
            <person name="Saif S."/>
            <person name="Shea T."/>
            <person name="Sisk P."/>
            <person name="Sykes S."/>
            <person name="Wortman J."/>
            <person name="Nusbaum C."/>
            <person name="Birren B."/>
        </authorList>
    </citation>
    <scope>NUCLEOTIDE SEQUENCE [LARGE SCALE GENOMIC DNA]</scope>
    <source>
        <strain evidence="3 4">VS20</strain>
    </source>
</reference>
<dbReference type="OMA" id="NACAINT"/>
<dbReference type="InParanoid" id="T0R2R3"/>
<dbReference type="eggNOG" id="ENOG502QRHK">
    <property type="taxonomic scope" value="Eukaryota"/>
</dbReference>
<feature type="chain" id="PRO_5004570863" description="Intimal thickness related receptor IRP domain-containing protein" evidence="2">
    <location>
        <begin position="20"/>
        <end position="496"/>
    </location>
</feature>
<dbReference type="VEuPathDB" id="FungiDB:SDRG_02491"/>
<feature type="transmembrane region" description="Helical" evidence="1">
    <location>
        <begin position="374"/>
        <end position="392"/>
    </location>
</feature>
<dbReference type="PANTHER" id="PTHR36329:SF1">
    <property type="entry name" value="TRANSMEMBRANE PROTEIN"/>
    <property type="match status" value="1"/>
</dbReference>
<evidence type="ECO:0000256" key="2">
    <source>
        <dbReference type="SAM" id="SignalP"/>
    </source>
</evidence>
<feature type="signal peptide" evidence="2">
    <location>
        <begin position="1"/>
        <end position="19"/>
    </location>
</feature>
<evidence type="ECO:0000313" key="4">
    <source>
        <dbReference type="Proteomes" id="UP000030762"/>
    </source>
</evidence>
<proteinExistence type="predicted"/>
<dbReference type="PANTHER" id="PTHR36329">
    <property type="entry name" value="TRANSMEMBRANE PROTEIN"/>
    <property type="match status" value="1"/>
</dbReference>
<name>T0R2R3_SAPDV</name>
<evidence type="ECO:0008006" key="5">
    <source>
        <dbReference type="Google" id="ProtNLM"/>
    </source>
</evidence>
<evidence type="ECO:0000256" key="1">
    <source>
        <dbReference type="SAM" id="Phobius"/>
    </source>
</evidence>
<protein>
    <recommendedName>
        <fullName evidence="5">Intimal thickness related receptor IRP domain-containing protein</fullName>
    </recommendedName>
</protein>
<keyword evidence="1" id="KW-1133">Transmembrane helix</keyword>
<feature type="transmembrane region" description="Helical" evidence="1">
    <location>
        <begin position="398"/>
        <end position="419"/>
    </location>
</feature>
<evidence type="ECO:0000313" key="3">
    <source>
        <dbReference type="EMBL" id="EQC40605.1"/>
    </source>
</evidence>
<organism evidence="3 4">
    <name type="scientific">Saprolegnia diclina (strain VS20)</name>
    <dbReference type="NCBI Taxonomy" id="1156394"/>
    <lineage>
        <taxon>Eukaryota</taxon>
        <taxon>Sar</taxon>
        <taxon>Stramenopiles</taxon>
        <taxon>Oomycota</taxon>
        <taxon>Saprolegniomycetes</taxon>
        <taxon>Saprolegniales</taxon>
        <taxon>Saprolegniaceae</taxon>
        <taxon>Saprolegnia</taxon>
    </lineage>
</organism>
<gene>
    <name evidence="3" type="ORF">SDRG_02491</name>
</gene>
<keyword evidence="1" id="KW-0812">Transmembrane</keyword>
<sequence>MRVLHTALLLLAVTLAVSSRNNHQRGATTAFDFTSVYLLDLVRFNATNTAGRDTFTLSIDVAVDKLPPPHTFMFLRFCTSSHFSPEIAMTSAGMVPYNDSMCRGTVTAQCDSYPVALTSGALNKGSAKVAGVLNTDGGRDDYDVLLDLCALISDVSAPPLKLQGAFSWMLCPGNKICFGNGTTFGLALLYAAFALVWGLLVLVWGGHMYHFRHAFIALQRHMLLVPFAECVYMALTAIHNHSESGLSRGLFVATLFCRVVSLATAANEMLLIAHGWKITRDDLGTLLNVQYRLLSLAWALALSIVDGATAAPLIVFVIWCCLWTCLVYTVWSRMAFNIAILHLQMDLIAGVLIDPHTTPVASKLRLFVAFRRGLVVYFVAVFFLNVALHQIVPVTMGGLVPLVLEGLYMCFCVGIGCIFRCRDFSPIFYVTFPQQAHPDAPAPATTNAWTMTEWHEGIGLPTVPAHVLHKKSRNVVVQSPGDATGLGTVLPKPTAN</sequence>
<feature type="transmembrane region" description="Helical" evidence="1">
    <location>
        <begin position="285"/>
        <end position="305"/>
    </location>
</feature>